<feature type="transmembrane region" description="Helical" evidence="7">
    <location>
        <begin position="304"/>
        <end position="325"/>
    </location>
</feature>
<comment type="caution">
    <text evidence="9">The sequence shown here is derived from an EMBL/GenBank/DDBJ whole genome shotgun (WGS) entry which is preliminary data.</text>
</comment>
<accession>A0ABW4YIC3</accession>
<dbReference type="EMBL" id="JBHUHO010000013">
    <property type="protein sequence ID" value="MFD2115159.1"/>
    <property type="molecule type" value="Genomic_DNA"/>
</dbReference>
<feature type="transmembrane region" description="Helical" evidence="7">
    <location>
        <begin position="406"/>
        <end position="425"/>
    </location>
</feature>
<sequence length="440" mass="50143">MFRKKNSNKIVEKGALQLKIVAYTVTILFVIASLLPMAWMLITSMKDNTAIDAYPPTFLPEVPASIEITLDYTNQPDHDPAFYEQDAMEATWYPWMKNMRENIGEVKIVGVKDGKKLYEAKTRSAEFMFGQPLIVPSTNFKPNQMERKMSIIHDNKLSKFVWYEQANSLKVSNEIADKQLSSKLKSFFEDTELIDGQVVSMEQSKNWLRMFDSYLMLNKLSQDTAGKSGFYGYFINSMFVTVASIASQLILGGMAGYALSHLVRSNRLKFWLVMFFLGTIMIPDVAILLPLYMTMEKLNLINSLWAVILPHTAWGIVIFLFKGFFDQLPKELMQAARIDGASEIRTFTQMVLPMSIPIFTIVGLMTFIPVWNEFMWPLIVLKNPESWTFTVALNDLQTRSNVRQNVIMASAAISMIPLLILFSTCQKYIEKGISFTGVKG</sequence>
<dbReference type="SUPFAM" id="SSF161098">
    <property type="entry name" value="MetI-like"/>
    <property type="match status" value="1"/>
</dbReference>
<organism evidence="9 10">
    <name type="scientific">Paenibacillus yanchengensis</name>
    <dbReference type="NCBI Taxonomy" id="2035833"/>
    <lineage>
        <taxon>Bacteria</taxon>
        <taxon>Bacillati</taxon>
        <taxon>Bacillota</taxon>
        <taxon>Bacilli</taxon>
        <taxon>Bacillales</taxon>
        <taxon>Paenibacillaceae</taxon>
        <taxon>Paenibacillus</taxon>
    </lineage>
</organism>
<feature type="domain" description="ABC transmembrane type-1" evidence="8">
    <location>
        <begin position="234"/>
        <end position="425"/>
    </location>
</feature>
<feature type="transmembrane region" description="Helical" evidence="7">
    <location>
        <begin position="20"/>
        <end position="42"/>
    </location>
</feature>
<comment type="subcellular location">
    <subcellularLocation>
        <location evidence="1 7">Cell membrane</location>
        <topology evidence="1 7">Multi-pass membrane protein</topology>
    </subcellularLocation>
</comment>
<dbReference type="PANTHER" id="PTHR43744">
    <property type="entry name" value="ABC TRANSPORTER PERMEASE PROTEIN MG189-RELATED-RELATED"/>
    <property type="match status" value="1"/>
</dbReference>
<dbReference type="PROSITE" id="PS50928">
    <property type="entry name" value="ABC_TM1"/>
    <property type="match status" value="1"/>
</dbReference>
<comment type="similarity">
    <text evidence="7">Belongs to the binding-protein-dependent transport system permease family.</text>
</comment>
<gene>
    <name evidence="9" type="ORF">ACFSJH_05345</name>
</gene>
<reference evidence="10" key="1">
    <citation type="journal article" date="2019" name="Int. J. Syst. Evol. Microbiol.">
        <title>The Global Catalogue of Microorganisms (GCM) 10K type strain sequencing project: providing services to taxonomists for standard genome sequencing and annotation.</title>
        <authorList>
            <consortium name="The Broad Institute Genomics Platform"/>
            <consortium name="The Broad Institute Genome Sequencing Center for Infectious Disease"/>
            <person name="Wu L."/>
            <person name="Ma J."/>
        </authorList>
    </citation>
    <scope>NUCLEOTIDE SEQUENCE [LARGE SCALE GENOMIC DNA]</scope>
    <source>
        <strain evidence="10">GH52</strain>
    </source>
</reference>
<evidence type="ECO:0000256" key="4">
    <source>
        <dbReference type="ARBA" id="ARBA00022692"/>
    </source>
</evidence>
<proteinExistence type="inferred from homology"/>
<keyword evidence="6 7" id="KW-0472">Membrane</keyword>
<dbReference type="InterPro" id="IPR000515">
    <property type="entry name" value="MetI-like"/>
</dbReference>
<evidence type="ECO:0000313" key="9">
    <source>
        <dbReference type="EMBL" id="MFD2115159.1"/>
    </source>
</evidence>
<dbReference type="Proteomes" id="UP001597362">
    <property type="component" value="Unassembled WGS sequence"/>
</dbReference>
<keyword evidence="4 7" id="KW-0812">Transmembrane</keyword>
<protein>
    <submittedName>
        <fullName evidence="9">Carbohydrate ABC transporter permease</fullName>
    </submittedName>
</protein>
<evidence type="ECO:0000256" key="3">
    <source>
        <dbReference type="ARBA" id="ARBA00022475"/>
    </source>
</evidence>
<keyword evidence="3" id="KW-1003">Cell membrane</keyword>
<evidence type="ECO:0000256" key="5">
    <source>
        <dbReference type="ARBA" id="ARBA00022989"/>
    </source>
</evidence>
<evidence type="ECO:0000256" key="6">
    <source>
        <dbReference type="ARBA" id="ARBA00023136"/>
    </source>
</evidence>
<feature type="transmembrane region" description="Helical" evidence="7">
    <location>
        <begin position="270"/>
        <end position="292"/>
    </location>
</feature>
<dbReference type="Pfam" id="PF00528">
    <property type="entry name" value="BPD_transp_1"/>
    <property type="match status" value="1"/>
</dbReference>
<evidence type="ECO:0000256" key="1">
    <source>
        <dbReference type="ARBA" id="ARBA00004651"/>
    </source>
</evidence>
<dbReference type="InterPro" id="IPR035906">
    <property type="entry name" value="MetI-like_sf"/>
</dbReference>
<name>A0ABW4YIC3_9BACL</name>
<evidence type="ECO:0000313" key="10">
    <source>
        <dbReference type="Proteomes" id="UP001597362"/>
    </source>
</evidence>
<feature type="transmembrane region" description="Helical" evidence="7">
    <location>
        <begin position="346"/>
        <end position="371"/>
    </location>
</feature>
<evidence type="ECO:0000256" key="2">
    <source>
        <dbReference type="ARBA" id="ARBA00022448"/>
    </source>
</evidence>
<keyword evidence="10" id="KW-1185">Reference proteome</keyword>
<keyword evidence="2 7" id="KW-0813">Transport</keyword>
<evidence type="ECO:0000259" key="8">
    <source>
        <dbReference type="PROSITE" id="PS50928"/>
    </source>
</evidence>
<dbReference type="RefSeq" id="WP_377770184.1">
    <property type="nucleotide sequence ID" value="NZ_JBHUHO010000013.1"/>
</dbReference>
<keyword evidence="5 7" id="KW-1133">Transmembrane helix</keyword>
<feature type="transmembrane region" description="Helical" evidence="7">
    <location>
        <begin position="230"/>
        <end position="258"/>
    </location>
</feature>
<dbReference type="PANTHER" id="PTHR43744:SF12">
    <property type="entry name" value="ABC TRANSPORTER PERMEASE PROTEIN MG189-RELATED"/>
    <property type="match status" value="1"/>
</dbReference>
<dbReference type="Gene3D" id="1.10.3720.10">
    <property type="entry name" value="MetI-like"/>
    <property type="match status" value="1"/>
</dbReference>
<dbReference type="CDD" id="cd06261">
    <property type="entry name" value="TM_PBP2"/>
    <property type="match status" value="1"/>
</dbReference>
<evidence type="ECO:0000256" key="7">
    <source>
        <dbReference type="RuleBase" id="RU363032"/>
    </source>
</evidence>